<feature type="domain" description="Carboxyltransferase" evidence="4">
    <location>
        <begin position="29"/>
        <end position="311"/>
    </location>
</feature>
<evidence type="ECO:0000313" key="6">
    <source>
        <dbReference type="Proteomes" id="UP000502196"/>
    </source>
</evidence>
<evidence type="ECO:0000256" key="1">
    <source>
        <dbReference type="ARBA" id="ARBA00022741"/>
    </source>
</evidence>
<protein>
    <submittedName>
        <fullName evidence="5">KipI antagonist</fullName>
    </submittedName>
</protein>
<keyword evidence="1" id="KW-0547">Nucleotide-binding</keyword>
<dbReference type="Gene3D" id="2.40.100.10">
    <property type="entry name" value="Cyclophilin-like"/>
    <property type="match status" value="1"/>
</dbReference>
<dbReference type="RefSeq" id="WP_232059549.1">
    <property type="nucleotide sequence ID" value="NZ_CP047972.1"/>
</dbReference>
<dbReference type="GO" id="GO:0005524">
    <property type="term" value="F:ATP binding"/>
    <property type="evidence" value="ECO:0007669"/>
    <property type="project" value="UniProtKB-KW"/>
</dbReference>
<dbReference type="AlphaFoldDB" id="A0A6F9E0L0"/>
<dbReference type="InterPro" id="IPR029000">
    <property type="entry name" value="Cyclophilin-like_dom_sf"/>
</dbReference>
<organism evidence="5 6">
    <name type="scientific">Kyrpidia spormannii</name>
    <dbReference type="NCBI Taxonomy" id="2055160"/>
    <lineage>
        <taxon>Bacteria</taxon>
        <taxon>Bacillati</taxon>
        <taxon>Bacillota</taxon>
        <taxon>Bacilli</taxon>
        <taxon>Bacillales</taxon>
        <taxon>Alicyclobacillaceae</taxon>
        <taxon>Kyrpidia</taxon>
    </lineage>
</organism>
<dbReference type="PANTHER" id="PTHR43309:SF5">
    <property type="entry name" value="5-OXOPROLINASE SUBUNIT C"/>
    <property type="match status" value="1"/>
</dbReference>
<dbReference type="InterPro" id="IPR003778">
    <property type="entry name" value="CT_A_B"/>
</dbReference>
<evidence type="ECO:0000256" key="2">
    <source>
        <dbReference type="ARBA" id="ARBA00022801"/>
    </source>
</evidence>
<keyword evidence="2" id="KW-0378">Hydrolase</keyword>
<keyword evidence="3" id="KW-0067">ATP-binding</keyword>
<dbReference type="InterPro" id="IPR052708">
    <property type="entry name" value="PxpC"/>
</dbReference>
<evidence type="ECO:0000259" key="4">
    <source>
        <dbReference type="SMART" id="SM00797"/>
    </source>
</evidence>
<dbReference type="SMART" id="SM00797">
    <property type="entry name" value="AHS2"/>
    <property type="match status" value="1"/>
</dbReference>
<dbReference type="EMBL" id="LR792683">
    <property type="protein sequence ID" value="CAB3390370.1"/>
    <property type="molecule type" value="Genomic_DNA"/>
</dbReference>
<gene>
    <name evidence="5" type="ORF">COOX1_0374</name>
</gene>
<sequence length="325" mass="34907">MSRTEPVFEVIHPGMLTTVQDLGRRGYQKYGLAVSGAADAHAHRMANLLLGNPVDAATLEVTLMGLKVRVLKPTAVAITGGDLDPRLNGQPIPMWSTVPVHPGDVIHFSGCKSGCRAYLAVSGGIDVPVVLGSRSTDLLGGIGGVAGRKLEKGDLLFAGPARVPADKVLRRRLHPDWVPQYPRQVEVRVVLGPQEDAFTPDGIATFLSSEYTVSTTSDRMGLRLMGPTVGHKHGADILSEGLFMGAVQVPQNGQPIVFLVGRQSVGGYTKIAGVITVDMPWLAQLKPGDTIRFRQVTVAEAHRLLREYERFFAAIKVWGSSHLSA</sequence>
<evidence type="ECO:0000313" key="5">
    <source>
        <dbReference type="EMBL" id="CAB3390370.1"/>
    </source>
</evidence>
<evidence type="ECO:0000256" key="3">
    <source>
        <dbReference type="ARBA" id="ARBA00022840"/>
    </source>
</evidence>
<dbReference type="SUPFAM" id="SSF50891">
    <property type="entry name" value="Cyclophilin-like"/>
    <property type="match status" value="1"/>
</dbReference>
<dbReference type="PANTHER" id="PTHR43309">
    <property type="entry name" value="5-OXOPROLINASE SUBUNIT C"/>
    <property type="match status" value="1"/>
</dbReference>
<name>A0A6F9E0L0_9BACL</name>
<reference evidence="5 6" key="1">
    <citation type="submission" date="2020-04" db="EMBL/GenBank/DDBJ databases">
        <authorList>
            <person name="Hogendoorn C."/>
        </authorList>
    </citation>
    <scope>NUCLEOTIDE SEQUENCE [LARGE SCALE GENOMIC DNA]</scope>
    <source>
        <strain evidence="5">COOX1</strain>
    </source>
</reference>
<proteinExistence type="predicted"/>
<dbReference type="GO" id="GO:0016787">
    <property type="term" value="F:hydrolase activity"/>
    <property type="evidence" value="ECO:0007669"/>
    <property type="project" value="UniProtKB-KW"/>
</dbReference>
<dbReference type="Pfam" id="PF02626">
    <property type="entry name" value="CT_A_B"/>
    <property type="match status" value="1"/>
</dbReference>
<dbReference type="NCBIfam" id="TIGR00724">
    <property type="entry name" value="urea_amlyse_rel"/>
    <property type="match status" value="1"/>
</dbReference>
<accession>A0A6F9E0L0</accession>
<dbReference type="Proteomes" id="UP000502196">
    <property type="component" value="Chromosome"/>
</dbReference>